<dbReference type="RefSeq" id="WP_121790475.1">
    <property type="nucleotide sequence ID" value="NZ_CP033073.1"/>
</dbReference>
<evidence type="ECO:0000256" key="1">
    <source>
        <dbReference type="SAM" id="MobiDB-lite"/>
    </source>
</evidence>
<accession>A0A3G2JKU5</accession>
<keyword evidence="3" id="KW-1185">Reference proteome</keyword>
<evidence type="ECO:0000313" key="2">
    <source>
        <dbReference type="EMBL" id="AYN43050.1"/>
    </source>
</evidence>
<proteinExistence type="predicted"/>
<sequence>MSGARWTAPATRTGRTDGAEAAPATVARAAGSASWPPVSRPTPAGRRTLLVAGLRRDLVRHAHGDPGDDAALVTLERLPGRRTGRDVRAPRPVNGPLSAPFSRPRPGGAPCRR</sequence>
<protein>
    <submittedName>
        <fullName evidence="2">Uncharacterized protein</fullName>
    </submittedName>
</protein>
<gene>
    <name evidence="2" type="ORF">D9753_33870</name>
</gene>
<dbReference type="EMBL" id="CP033073">
    <property type="protein sequence ID" value="AYN43050.1"/>
    <property type="molecule type" value="Genomic_DNA"/>
</dbReference>
<dbReference type="Proteomes" id="UP000268329">
    <property type="component" value="Chromosome"/>
</dbReference>
<reference evidence="2 3" key="1">
    <citation type="submission" date="2018-10" db="EMBL/GenBank/DDBJ databases">
        <title>The genome of Streptomyces dangxiongensis Z022.</title>
        <authorList>
            <person name="Zhang B."/>
        </authorList>
    </citation>
    <scope>NUCLEOTIDE SEQUENCE [LARGE SCALE GENOMIC DNA]</scope>
    <source>
        <strain evidence="2 3">Z022</strain>
    </source>
</reference>
<feature type="region of interest" description="Disordered" evidence="1">
    <location>
        <begin position="61"/>
        <end position="113"/>
    </location>
</feature>
<feature type="region of interest" description="Disordered" evidence="1">
    <location>
        <begin position="1"/>
        <end position="44"/>
    </location>
</feature>
<feature type="compositionally biased region" description="Low complexity" evidence="1">
    <location>
        <begin position="19"/>
        <end position="33"/>
    </location>
</feature>
<name>A0A3G2JKU5_9ACTN</name>
<dbReference type="AlphaFoldDB" id="A0A3G2JKU5"/>
<evidence type="ECO:0000313" key="3">
    <source>
        <dbReference type="Proteomes" id="UP000268329"/>
    </source>
</evidence>
<dbReference type="KEGG" id="sdd:D9753_33870"/>
<organism evidence="2 3">
    <name type="scientific">Streptomyces dangxiongensis</name>
    <dbReference type="NCBI Taxonomy" id="1442032"/>
    <lineage>
        <taxon>Bacteria</taxon>
        <taxon>Bacillati</taxon>
        <taxon>Actinomycetota</taxon>
        <taxon>Actinomycetes</taxon>
        <taxon>Kitasatosporales</taxon>
        <taxon>Streptomycetaceae</taxon>
        <taxon>Streptomyces</taxon>
    </lineage>
</organism>